<reference evidence="2 3" key="1">
    <citation type="submission" date="2024-01" db="EMBL/GenBank/DDBJ databases">
        <title>The genomes of 5 underutilized Papilionoideae crops provide insights into root nodulation and disease resistance.</title>
        <authorList>
            <person name="Yuan L."/>
        </authorList>
    </citation>
    <scope>NUCLEOTIDE SEQUENCE [LARGE SCALE GENOMIC DNA]</scope>
    <source>
        <strain evidence="2">LY-2023</strain>
        <tissue evidence="2">Leaf</tissue>
    </source>
</reference>
<accession>A0AAN9JRH1</accession>
<proteinExistence type="predicted"/>
<dbReference type="EMBL" id="JAYKXN010000003">
    <property type="protein sequence ID" value="KAK7302214.1"/>
    <property type="molecule type" value="Genomic_DNA"/>
</dbReference>
<evidence type="ECO:0000313" key="3">
    <source>
        <dbReference type="Proteomes" id="UP001359559"/>
    </source>
</evidence>
<dbReference type="AlphaFoldDB" id="A0AAN9JRH1"/>
<protein>
    <submittedName>
        <fullName evidence="2">Uncharacterized protein</fullName>
    </submittedName>
</protein>
<keyword evidence="3" id="KW-1185">Reference proteome</keyword>
<dbReference type="Proteomes" id="UP001359559">
    <property type="component" value="Unassembled WGS sequence"/>
</dbReference>
<name>A0AAN9JRH1_CLITE</name>
<comment type="caution">
    <text evidence="2">The sequence shown here is derived from an EMBL/GenBank/DDBJ whole genome shotgun (WGS) entry which is preliminary data.</text>
</comment>
<feature type="compositionally biased region" description="Basic and acidic residues" evidence="1">
    <location>
        <begin position="22"/>
        <end position="32"/>
    </location>
</feature>
<evidence type="ECO:0000313" key="2">
    <source>
        <dbReference type="EMBL" id="KAK7302214.1"/>
    </source>
</evidence>
<gene>
    <name evidence="2" type="ORF">RJT34_13098</name>
</gene>
<sequence length="75" mass="8199">MEGHKPTMLVTDQDLAMKIAVEKEDGRGRDNGSGKASSTSQEDLVKAVLGLLQIDNLLRVRGSEIPYKAAMERQT</sequence>
<evidence type="ECO:0000256" key="1">
    <source>
        <dbReference type="SAM" id="MobiDB-lite"/>
    </source>
</evidence>
<organism evidence="2 3">
    <name type="scientific">Clitoria ternatea</name>
    <name type="common">Butterfly pea</name>
    <dbReference type="NCBI Taxonomy" id="43366"/>
    <lineage>
        <taxon>Eukaryota</taxon>
        <taxon>Viridiplantae</taxon>
        <taxon>Streptophyta</taxon>
        <taxon>Embryophyta</taxon>
        <taxon>Tracheophyta</taxon>
        <taxon>Spermatophyta</taxon>
        <taxon>Magnoliopsida</taxon>
        <taxon>eudicotyledons</taxon>
        <taxon>Gunneridae</taxon>
        <taxon>Pentapetalae</taxon>
        <taxon>rosids</taxon>
        <taxon>fabids</taxon>
        <taxon>Fabales</taxon>
        <taxon>Fabaceae</taxon>
        <taxon>Papilionoideae</taxon>
        <taxon>50 kb inversion clade</taxon>
        <taxon>NPAAA clade</taxon>
        <taxon>indigoferoid/millettioid clade</taxon>
        <taxon>Phaseoleae</taxon>
        <taxon>Clitoria</taxon>
    </lineage>
</organism>
<feature type="region of interest" description="Disordered" evidence="1">
    <location>
        <begin position="22"/>
        <end position="41"/>
    </location>
</feature>